<dbReference type="AlphaFoldDB" id="A0A229RU82"/>
<reference evidence="1 2" key="1">
    <citation type="submission" date="2017-07" db="EMBL/GenBank/DDBJ databases">
        <title>Amycolatopsis thailandensis Genome sequencing and assembly.</title>
        <authorList>
            <person name="Kaur N."/>
            <person name="Mayilraj S."/>
        </authorList>
    </citation>
    <scope>NUCLEOTIDE SEQUENCE [LARGE SCALE GENOMIC DNA]</scope>
    <source>
        <strain evidence="1 2">JCM 16380</strain>
    </source>
</reference>
<comment type="caution">
    <text evidence="1">The sequence shown here is derived from an EMBL/GenBank/DDBJ whole genome shotgun (WGS) entry which is preliminary data.</text>
</comment>
<accession>A0A229RU82</accession>
<organism evidence="1 2">
    <name type="scientific">Amycolatopsis thailandensis</name>
    <dbReference type="NCBI Taxonomy" id="589330"/>
    <lineage>
        <taxon>Bacteria</taxon>
        <taxon>Bacillati</taxon>
        <taxon>Actinomycetota</taxon>
        <taxon>Actinomycetes</taxon>
        <taxon>Pseudonocardiales</taxon>
        <taxon>Pseudonocardiaceae</taxon>
        <taxon>Amycolatopsis</taxon>
    </lineage>
</organism>
<evidence type="ECO:0000313" key="1">
    <source>
        <dbReference type="EMBL" id="OXM50247.1"/>
    </source>
</evidence>
<gene>
    <name evidence="1" type="ORF">CFP71_27830</name>
</gene>
<name>A0A229RU82_9PSEU</name>
<proteinExistence type="predicted"/>
<dbReference type="EMBL" id="NMQT01000102">
    <property type="protein sequence ID" value="OXM50247.1"/>
    <property type="molecule type" value="Genomic_DNA"/>
</dbReference>
<protein>
    <submittedName>
        <fullName evidence="1">Uncharacterized protein</fullName>
    </submittedName>
</protein>
<keyword evidence="2" id="KW-1185">Reference proteome</keyword>
<evidence type="ECO:0000313" key="2">
    <source>
        <dbReference type="Proteomes" id="UP000215223"/>
    </source>
</evidence>
<dbReference type="Proteomes" id="UP000215223">
    <property type="component" value="Unassembled WGS sequence"/>
</dbReference>
<sequence>MVRVVLSVAAWQAPLRRALDEIEHERAETLPLRRAEAVERAVAMAGRGGRTAVAEFLGLGVNTIDKMLHLARSGPAVMVRSLPPGTFRRLLAAEVSEVAPLARSQWGALAWLIRGIAFDEMWIDAPGVLLAEEVEDADLDAGFAPARIAAACRSWSRVQALAVIDCCLRSDLDPLPTSTEPGAAGAND</sequence>